<evidence type="ECO:0000256" key="1">
    <source>
        <dbReference type="ARBA" id="ARBA00022801"/>
    </source>
</evidence>
<reference evidence="4" key="1">
    <citation type="journal article" date="2000" name="Curr. Protein Pept. Sci.">
        <title>Alpha/Beta-hydrolase fold enzymes: structures, functions and mechanisms.</title>
        <authorList>
            <person name="Holmquist M."/>
        </authorList>
    </citation>
    <scope>NUCLEOTIDE SEQUENCE</scope>
</reference>
<sequence>MKPGRPSHSPARRGFVGALGGLGALASTGLRPLAAGPGPLLAPLAVAPVLAPDDARAADLPRAARVPIETWAALPSASGARLSPDGRRLAVITAANGRRAFGLWDLDGKDKPLTFPTGEGEPAWIAWKSPTRAIAALRIVSRRGPLERTLDTRLVALDALTGKVLELVQSNRADWEPQIQDRVLGFLPDDPDHLLLELAAIERRVGAAPSAATRRERIEHPEVVAVDLRDGGTRTVERGHGLINHWIAAPDGTVRLGWAYQRDRSLSLLARAAPGAPWETIETLPLNTGQEFEPIAFVDGHADRLWVRSNRETGRAAIVEYDLGARRVLRVAAQSASDDVSALVRGGRLVGWEGDGATRWLDAGWAADAKLLEGALRGSEHAIVDRSADGQRALVSVTRGNAPRGYFLLAREDGKPVLDPVTDAVPDLPAERFGVTEVTHYTARDGLTIEALVTLPPGRAAGDGPIPFVVLPHGGPSAHDEPGYDYWVQFLVNQGWGVLQPQFRGSTGHGRDFLVAGYRQWGLAMQDDITDGTRWLVERRLADPARIAIVGASYGGYAALMGVAREPGLYRCAAAIAPVTDLVRLVDDQADYIFGDLNLPQVGDRRRLDATSPLRLVDRIGAPVLLVHGRQDATVPVAHSELMGAALERAGKPVTTVLLDDADHNFQRVPDRVALLTLLESFLGAWLR</sequence>
<evidence type="ECO:0000313" key="4">
    <source>
        <dbReference type="RefSeq" id="WP_028311472.1"/>
    </source>
</evidence>
<dbReference type="Pfam" id="PF00326">
    <property type="entry name" value="Peptidase_S9"/>
    <property type="match status" value="1"/>
</dbReference>
<proteinExistence type="predicted"/>
<dbReference type="Proteomes" id="UP000675920">
    <property type="component" value="Unplaced"/>
</dbReference>
<dbReference type="Gene3D" id="3.40.50.1820">
    <property type="entry name" value="alpha/beta hydrolase"/>
    <property type="match status" value="1"/>
</dbReference>
<dbReference type="GO" id="GO:0004252">
    <property type="term" value="F:serine-type endopeptidase activity"/>
    <property type="evidence" value="ECO:0007669"/>
    <property type="project" value="TreeGrafter"/>
</dbReference>
<protein>
    <submittedName>
        <fullName evidence="4">S9 family peptidase</fullName>
        <ecNumber evidence="4">3.4.-.-</ecNumber>
    </submittedName>
</protein>
<dbReference type="AlphaFoldDB" id="A0A8B6X3Z9"/>
<accession>A0A8B6X3Z9</accession>
<dbReference type="InterPro" id="IPR001375">
    <property type="entry name" value="Peptidase_S9_cat"/>
</dbReference>
<keyword evidence="1" id="KW-0378">Hydrolase</keyword>
<keyword evidence="3" id="KW-1185">Reference proteome</keyword>
<reference evidence="4" key="4">
    <citation type="submission" date="2025-08" db="UniProtKB">
        <authorList>
            <consortium name="RefSeq"/>
        </authorList>
    </citation>
    <scope>IDENTIFICATION</scope>
</reference>
<dbReference type="PROSITE" id="PS51318">
    <property type="entry name" value="TAT"/>
    <property type="match status" value="1"/>
</dbReference>
<dbReference type="PANTHER" id="PTHR42776:SF27">
    <property type="entry name" value="DIPEPTIDYL PEPTIDASE FAMILY MEMBER 6"/>
    <property type="match status" value="1"/>
</dbReference>
<dbReference type="SUPFAM" id="SSF53474">
    <property type="entry name" value="alpha/beta-Hydrolases"/>
    <property type="match status" value="1"/>
</dbReference>
<reference evidence="4" key="3">
    <citation type="journal article" date="2022" name="Plants (Basel)">
        <title>Post-Proline Cleaving Enzymes (PPCEs): Classification, Structure, Molecular Properties, and Applications.</title>
        <authorList>
            <person name="Baharin A."/>
            <person name="Ting T.Y."/>
            <person name="Goh H.H."/>
        </authorList>
    </citation>
    <scope>NUCLEOTIDE SEQUENCE</scope>
</reference>
<evidence type="ECO:0000259" key="2">
    <source>
        <dbReference type="Pfam" id="PF00326"/>
    </source>
</evidence>
<organism evidence="3 4">
    <name type="scientific">Derxia gummosa DSM 723</name>
    <dbReference type="NCBI Taxonomy" id="1121388"/>
    <lineage>
        <taxon>Bacteria</taxon>
        <taxon>Pseudomonadati</taxon>
        <taxon>Pseudomonadota</taxon>
        <taxon>Betaproteobacteria</taxon>
        <taxon>Burkholderiales</taxon>
        <taxon>Alcaligenaceae</taxon>
        <taxon>Derxia</taxon>
    </lineage>
</organism>
<dbReference type="InterPro" id="IPR029058">
    <property type="entry name" value="AB_hydrolase_fold"/>
</dbReference>
<dbReference type="GO" id="GO:0006508">
    <property type="term" value="P:proteolysis"/>
    <property type="evidence" value="ECO:0007669"/>
    <property type="project" value="InterPro"/>
</dbReference>
<dbReference type="InterPro" id="IPR006311">
    <property type="entry name" value="TAT_signal"/>
</dbReference>
<dbReference type="InterPro" id="IPR011044">
    <property type="entry name" value="Quino_amine_DH_bsu"/>
</dbReference>
<feature type="domain" description="Peptidase S9 prolyl oligopeptidase catalytic" evidence="2">
    <location>
        <begin position="485"/>
        <end position="687"/>
    </location>
</feature>
<dbReference type="RefSeq" id="WP_028311472.1">
    <property type="nucleotide sequence ID" value="NZ_AXWS01000013.1"/>
</dbReference>
<evidence type="ECO:0000313" key="3">
    <source>
        <dbReference type="Proteomes" id="UP000675920"/>
    </source>
</evidence>
<dbReference type="SUPFAM" id="SSF50969">
    <property type="entry name" value="YVTN repeat-like/Quinoprotein amine dehydrogenase"/>
    <property type="match status" value="1"/>
</dbReference>
<dbReference type="EC" id="3.4.-.-" evidence="4"/>
<name>A0A8B6X3Z9_9BURK</name>
<dbReference type="PANTHER" id="PTHR42776">
    <property type="entry name" value="SERINE PEPTIDASE S9 FAMILY MEMBER"/>
    <property type="match status" value="1"/>
</dbReference>
<reference evidence="4" key="2">
    <citation type="journal article" date="2009" name="Protein Pept. Lett.">
        <title>Alpha/beta hydrolase fold: an update.</title>
        <authorList>
            <person name="Carr P.D."/>
            <person name="Ollis D.L."/>
        </authorList>
    </citation>
    <scope>NUCLEOTIDE SEQUENCE</scope>
</reference>